<evidence type="ECO:0000313" key="2">
    <source>
        <dbReference type="Proteomes" id="UP000501676"/>
    </source>
</evidence>
<dbReference type="AlphaFoldDB" id="A0A6G7BLX3"/>
<organism evidence="1 2">
    <name type="scientific">Lactobacillus iners</name>
    <dbReference type="NCBI Taxonomy" id="147802"/>
    <lineage>
        <taxon>Bacteria</taxon>
        <taxon>Bacillati</taxon>
        <taxon>Bacillota</taxon>
        <taxon>Bacilli</taxon>
        <taxon>Lactobacillales</taxon>
        <taxon>Lactobacillaceae</taxon>
        <taxon>Lactobacillus</taxon>
    </lineage>
</organism>
<keyword evidence="1" id="KW-0614">Plasmid</keyword>
<sequence length="68" mass="8129">MKGEIFMDKNELIYNPTEKDFDCLHFAMYLGNTYVKYKKLNNQSLNKEDQLVCNVLLDIIKQFNKEFS</sequence>
<reference evidence="1 2" key="1">
    <citation type="submission" date="2020-02" db="EMBL/GenBank/DDBJ databases">
        <title>Complete genome sequences of six Lactobacillus iners strains isolated from the human vagina.</title>
        <authorList>
            <person name="France M.T."/>
            <person name="Rutt L."/>
            <person name="Narina S."/>
            <person name="Arbaugh S."/>
            <person name="Humphrys M.S."/>
            <person name="Ma B."/>
            <person name="Hayward M.R."/>
            <person name="Relman D."/>
            <person name="Kwon D.S."/>
            <person name="Ravel J."/>
        </authorList>
    </citation>
    <scope>NUCLEOTIDE SEQUENCE [LARGE SCALE GENOMIC DNA]</scope>
    <source>
        <strain evidence="1 2">C0210C1</strain>
        <plasmid evidence="2">pc0210c1</plasmid>
    </source>
</reference>
<geneLocation type="plasmid" evidence="2">
    <name>pc0210c1</name>
</geneLocation>
<dbReference type="Proteomes" id="UP000501676">
    <property type="component" value="Plasmid pC0210C1"/>
</dbReference>
<accession>A0A6G7BLX3</accession>
<dbReference type="RefSeq" id="WP_164798958.1">
    <property type="nucleotide sequence ID" value="NZ_CP049224.1"/>
</dbReference>
<evidence type="ECO:0000313" key="1">
    <source>
        <dbReference type="EMBL" id="QIH24471.1"/>
    </source>
</evidence>
<protein>
    <submittedName>
        <fullName evidence="1">Uncharacterized protein</fullName>
    </submittedName>
</protein>
<proteinExistence type="predicted"/>
<gene>
    <name evidence="1" type="ORF">G6Z83_07050</name>
</gene>
<dbReference type="EMBL" id="CP049229">
    <property type="protein sequence ID" value="QIH24471.1"/>
    <property type="molecule type" value="Genomic_DNA"/>
</dbReference>
<name>A0A6G7BLX3_9LACO</name>